<evidence type="ECO:0000256" key="1">
    <source>
        <dbReference type="ARBA" id="ARBA00009995"/>
    </source>
</evidence>
<dbReference type="PANTHER" id="PTHR48050:SF13">
    <property type="entry name" value="STEROL 3-BETA-GLUCOSYLTRANSFERASE UGT80A2"/>
    <property type="match status" value="1"/>
</dbReference>
<keyword evidence="2" id="KW-0808">Transferase</keyword>
<evidence type="ECO:0000256" key="3">
    <source>
        <dbReference type="SAM" id="MobiDB-lite"/>
    </source>
</evidence>
<keyword evidence="6" id="KW-1185">Reference proteome</keyword>
<dbReference type="InterPro" id="IPR050426">
    <property type="entry name" value="Glycosyltransferase_28"/>
</dbReference>
<evidence type="ECO:0000256" key="2">
    <source>
        <dbReference type="ARBA" id="ARBA00022679"/>
    </source>
</evidence>
<feature type="compositionally biased region" description="Basic and acidic residues" evidence="3">
    <location>
        <begin position="374"/>
        <end position="385"/>
    </location>
</feature>
<proteinExistence type="inferred from homology"/>
<comment type="caution">
    <text evidence="5">The sequence shown here is derived from an EMBL/GenBank/DDBJ whole genome shotgun (WGS) entry which is preliminary data.</text>
</comment>
<sequence>MFSIAAHGHVRPNLGVVRELVDRGHRVTYAVPPAFADLVAATGAEPRPWTTTLPTDESPESWGAELIDHLELFLDDGVQALPQLIAAYEGDIPDLVLYDTAAYPAPLLAHRWGVPAIQLTPHLVAWDGHEEEAGAAIRAQLLDTERGRAYYARFRIWLDDHGMTGLTDPDRLASRPRRAVVLIPRAMQPNADRVDETVFTFVGSCGDDGPGAGDWQRPADLAPGTKVLVISLGSVFTDSPDFYRTCIAAFGGLTDWHVVMQIGKFVDPSELGEIPGNFAVSDWIPQPAVLRRADAFITHAGMGGSQEGLANGVPMVCVPQAADQFMNADTLQALGVARHLPKEEATAEALRDAVLSLVGDPAVAATAERIRREMADEGGSRRAADLVEAQLPG</sequence>
<gene>
    <name evidence="5" type="ORF">GCM10010211_08100</name>
</gene>
<dbReference type="PROSITE" id="PS00375">
    <property type="entry name" value="UDPGT"/>
    <property type="match status" value="1"/>
</dbReference>
<dbReference type="InterPro" id="IPR006326">
    <property type="entry name" value="UDPGT_MGT-like"/>
</dbReference>
<name>A0ABQ2UQN1_9ACTN</name>
<dbReference type="EMBL" id="BMRP01000002">
    <property type="protein sequence ID" value="GGU46819.1"/>
    <property type="molecule type" value="Genomic_DNA"/>
</dbReference>
<dbReference type="CDD" id="cd03784">
    <property type="entry name" value="GT1_Gtf-like"/>
    <property type="match status" value="1"/>
</dbReference>
<accession>A0ABQ2UQN1</accession>
<comment type="similarity">
    <text evidence="1">Belongs to the UDP-glycosyltransferase family.</text>
</comment>
<dbReference type="Gene3D" id="3.40.50.2000">
    <property type="entry name" value="Glycogen Phosphorylase B"/>
    <property type="match status" value="2"/>
</dbReference>
<organism evidence="5 6">
    <name type="scientific">Streptomyces albospinus</name>
    <dbReference type="NCBI Taxonomy" id="285515"/>
    <lineage>
        <taxon>Bacteria</taxon>
        <taxon>Bacillati</taxon>
        <taxon>Actinomycetota</taxon>
        <taxon>Actinomycetes</taxon>
        <taxon>Kitasatosporales</taxon>
        <taxon>Streptomycetaceae</taxon>
        <taxon>Streptomyces</taxon>
    </lineage>
</organism>
<evidence type="ECO:0000313" key="5">
    <source>
        <dbReference type="EMBL" id="GGU46819.1"/>
    </source>
</evidence>
<evidence type="ECO:0000313" key="6">
    <source>
        <dbReference type="Proteomes" id="UP000654471"/>
    </source>
</evidence>
<reference evidence="6" key="1">
    <citation type="journal article" date="2019" name="Int. J. Syst. Evol. Microbiol.">
        <title>The Global Catalogue of Microorganisms (GCM) 10K type strain sequencing project: providing services to taxonomists for standard genome sequencing and annotation.</title>
        <authorList>
            <consortium name="The Broad Institute Genomics Platform"/>
            <consortium name="The Broad Institute Genome Sequencing Center for Infectious Disease"/>
            <person name="Wu L."/>
            <person name="Ma J."/>
        </authorList>
    </citation>
    <scope>NUCLEOTIDE SEQUENCE [LARGE SCALE GENOMIC DNA]</scope>
    <source>
        <strain evidence="6">JCM 3399</strain>
    </source>
</reference>
<dbReference type="InterPro" id="IPR002213">
    <property type="entry name" value="UDP_glucos_trans"/>
</dbReference>
<feature type="region of interest" description="Disordered" evidence="3">
    <location>
        <begin position="374"/>
        <end position="393"/>
    </location>
</feature>
<dbReference type="SUPFAM" id="SSF53756">
    <property type="entry name" value="UDP-Glycosyltransferase/glycogen phosphorylase"/>
    <property type="match status" value="1"/>
</dbReference>
<dbReference type="InterPro" id="IPR035595">
    <property type="entry name" value="UDP_glycos_trans_CS"/>
</dbReference>
<feature type="domain" description="Erythromycin biosynthesis protein CIII-like C-terminal" evidence="4">
    <location>
        <begin position="257"/>
        <end position="377"/>
    </location>
</feature>
<protein>
    <submittedName>
        <fullName evidence="5">Macrolide-inactivating glycosyltransferase</fullName>
    </submittedName>
</protein>
<dbReference type="InterPro" id="IPR010610">
    <property type="entry name" value="EryCIII-like_C"/>
</dbReference>
<dbReference type="Proteomes" id="UP000654471">
    <property type="component" value="Unassembled WGS sequence"/>
</dbReference>
<evidence type="ECO:0000259" key="4">
    <source>
        <dbReference type="Pfam" id="PF06722"/>
    </source>
</evidence>
<dbReference type="NCBIfam" id="TIGR01426">
    <property type="entry name" value="MGT"/>
    <property type="match status" value="1"/>
</dbReference>
<dbReference type="Pfam" id="PF06722">
    <property type="entry name" value="EryCIII-like_C"/>
    <property type="match status" value="1"/>
</dbReference>
<dbReference type="PANTHER" id="PTHR48050">
    <property type="entry name" value="STEROL 3-BETA-GLUCOSYLTRANSFERASE"/>
    <property type="match status" value="1"/>
</dbReference>